<name>A0ABT0FTJ0_9ACTN</name>
<evidence type="ECO:0000313" key="2">
    <source>
        <dbReference type="Proteomes" id="UP001317259"/>
    </source>
</evidence>
<proteinExistence type="predicted"/>
<organism evidence="1 2">
    <name type="scientific">Actinomadura luzonensis</name>
    <dbReference type="NCBI Taxonomy" id="2805427"/>
    <lineage>
        <taxon>Bacteria</taxon>
        <taxon>Bacillati</taxon>
        <taxon>Actinomycetota</taxon>
        <taxon>Actinomycetes</taxon>
        <taxon>Streptosporangiales</taxon>
        <taxon>Thermomonosporaceae</taxon>
        <taxon>Actinomadura</taxon>
    </lineage>
</organism>
<reference evidence="1 2" key="1">
    <citation type="submission" date="2022-04" db="EMBL/GenBank/DDBJ databases">
        <title>Genome draft of Actinomadura sp. ATCC 31491.</title>
        <authorList>
            <person name="Shi X."/>
            <person name="Du Y."/>
        </authorList>
    </citation>
    <scope>NUCLEOTIDE SEQUENCE [LARGE SCALE GENOMIC DNA]</scope>
    <source>
        <strain evidence="1 2">ATCC 31491</strain>
    </source>
</reference>
<dbReference type="Gene3D" id="2.30.110.10">
    <property type="entry name" value="Electron Transport, Fmn-binding Protein, Chain A"/>
    <property type="match status" value="1"/>
</dbReference>
<comment type="caution">
    <text evidence="1">The sequence shown here is derived from an EMBL/GenBank/DDBJ whole genome shotgun (WGS) entry which is preliminary data.</text>
</comment>
<accession>A0ABT0FTJ0</accession>
<evidence type="ECO:0000313" key="1">
    <source>
        <dbReference type="EMBL" id="MCK2215648.1"/>
    </source>
</evidence>
<gene>
    <name evidence="1" type="ORF">MF672_017900</name>
</gene>
<dbReference type="InterPro" id="IPR012349">
    <property type="entry name" value="Split_barrel_FMN-bd"/>
</dbReference>
<dbReference type="EMBL" id="JAKRKC020000001">
    <property type="protein sequence ID" value="MCK2215648.1"/>
    <property type="molecule type" value="Genomic_DNA"/>
</dbReference>
<protein>
    <submittedName>
        <fullName evidence="1">Nitroreductase family deazaflavin-dependent oxidoreductase</fullName>
    </submittedName>
</protein>
<sequence length="171" mass="18426">MTRRPLARTLAALKRATYRGGRPGALMRLVNRLDALLYGAGRLSPRNGAVLRVTGRGSGEVTPVPVAVASWRGAEYLVSMLGPEANWVRNVRAAGGAAVLRRRGRDTPVLLEEVPPEGRAEILRRYLAAAPGARPHLGLGPAAPPAEFRRIAPRHPVFRIHLRVPEHPAGA</sequence>
<dbReference type="Proteomes" id="UP001317259">
    <property type="component" value="Unassembled WGS sequence"/>
</dbReference>
<dbReference type="RefSeq" id="WP_242382434.1">
    <property type="nucleotide sequence ID" value="NZ_JAKRKC020000001.1"/>
</dbReference>
<keyword evidence="2" id="KW-1185">Reference proteome</keyword>